<dbReference type="EMBL" id="ARXX01000016">
    <property type="protein sequence ID" value="MBF5056074.1"/>
    <property type="molecule type" value="Genomic_DNA"/>
</dbReference>
<dbReference type="Pfam" id="PF00685">
    <property type="entry name" value="Sulfotransfer_1"/>
    <property type="match status" value="1"/>
</dbReference>
<dbReference type="RefSeq" id="WP_194864645.1">
    <property type="nucleotide sequence ID" value="NZ_ARXX01000016.1"/>
</dbReference>
<dbReference type="SUPFAM" id="SSF52540">
    <property type="entry name" value="P-loop containing nucleoside triphosphate hydrolases"/>
    <property type="match status" value="1"/>
</dbReference>
<dbReference type="Proteomes" id="UP000662703">
    <property type="component" value="Unassembled WGS sequence"/>
</dbReference>
<comment type="caution">
    <text evidence="4">The sequence shown here is derived from an EMBL/GenBank/DDBJ whole genome shotgun (WGS) entry which is preliminary data.</text>
</comment>
<keyword evidence="1" id="KW-0808">Transferase</keyword>
<accession>A0ABS0APJ9</accession>
<proteinExistence type="predicted"/>
<keyword evidence="2" id="KW-0325">Glycoprotein</keyword>
<dbReference type="PANTHER" id="PTHR10605:SF56">
    <property type="entry name" value="BIFUNCTIONAL HEPARAN SULFATE N-DEACETYLASE_N-SULFOTRANSFERASE"/>
    <property type="match status" value="1"/>
</dbReference>
<reference evidence="4 5" key="1">
    <citation type="submission" date="2012-09" db="EMBL/GenBank/DDBJ databases">
        <title>Genome Sequence of alkane-degrading Bacterium Alcanivorax sp. 521-1.</title>
        <authorList>
            <person name="Lai Q."/>
            <person name="Shao Z."/>
        </authorList>
    </citation>
    <scope>NUCLEOTIDE SEQUENCE [LARGE SCALE GENOMIC DNA]</scope>
    <source>
        <strain evidence="4 5">521-1</strain>
    </source>
</reference>
<dbReference type="Gene3D" id="3.40.50.300">
    <property type="entry name" value="P-loop containing nucleotide triphosphate hydrolases"/>
    <property type="match status" value="1"/>
</dbReference>
<dbReference type="PANTHER" id="PTHR10605">
    <property type="entry name" value="HEPARAN SULFATE SULFOTRANSFERASE"/>
    <property type="match status" value="1"/>
</dbReference>
<evidence type="ECO:0000256" key="1">
    <source>
        <dbReference type="ARBA" id="ARBA00022679"/>
    </source>
</evidence>
<sequence>MLPNFIVIGAMKSGTTNLCHQLSLHPDIFVSDPKEPCFFSNDDRWQKGLPWYESLFEAVTNEQAVGEGSVNYTKLMEFPKSAERIRGVLGEKLKIIYIVRNPFDQIRSKWMHMRVAGMTAKDFHQSVLEDAHFIDSADYQLQLEQYRRFIPDRQIKVLFFEDYMQDPAEVLRDCFAFLGVDEDFEHLQVDANKNQHENRWGDTPVLAILKRSSLYGGLKKFLPTVLIAKLRPLLQWRLENKPEYDETMRQHIRNELGKSSSEFLVRYGKPEEFWEGL</sequence>
<dbReference type="InterPro" id="IPR037359">
    <property type="entry name" value="NST/OST"/>
</dbReference>
<evidence type="ECO:0000256" key="2">
    <source>
        <dbReference type="ARBA" id="ARBA00023180"/>
    </source>
</evidence>
<evidence type="ECO:0000313" key="5">
    <source>
        <dbReference type="Proteomes" id="UP000662703"/>
    </source>
</evidence>
<dbReference type="InterPro" id="IPR000863">
    <property type="entry name" value="Sulfotransferase_dom"/>
</dbReference>
<gene>
    <name evidence="4" type="ORF">Y5W_01368</name>
</gene>
<dbReference type="InterPro" id="IPR027417">
    <property type="entry name" value="P-loop_NTPase"/>
</dbReference>
<protein>
    <submittedName>
        <fullName evidence="4">Sulfotransferase</fullName>
    </submittedName>
</protein>
<name>A0ABS0APJ9_9GAMM</name>
<evidence type="ECO:0000313" key="4">
    <source>
        <dbReference type="EMBL" id="MBF5056074.1"/>
    </source>
</evidence>
<feature type="domain" description="Sulfotransferase" evidence="3">
    <location>
        <begin position="3"/>
        <end position="188"/>
    </location>
</feature>
<evidence type="ECO:0000259" key="3">
    <source>
        <dbReference type="Pfam" id="PF00685"/>
    </source>
</evidence>
<organism evidence="4 5">
    <name type="scientific">Alloalcanivorax profundimaris</name>
    <dbReference type="NCBI Taxonomy" id="2735259"/>
    <lineage>
        <taxon>Bacteria</taxon>
        <taxon>Pseudomonadati</taxon>
        <taxon>Pseudomonadota</taxon>
        <taxon>Gammaproteobacteria</taxon>
        <taxon>Oceanospirillales</taxon>
        <taxon>Alcanivoracaceae</taxon>
        <taxon>Alloalcanivorax</taxon>
    </lineage>
</organism>
<keyword evidence="5" id="KW-1185">Reference proteome</keyword>